<dbReference type="Pfam" id="PF10544">
    <property type="entry name" value="T5orf172"/>
    <property type="match status" value="1"/>
</dbReference>
<reference evidence="9 10" key="1">
    <citation type="submission" date="2019-04" db="EMBL/GenBank/DDBJ databases">
        <authorList>
            <consortium name="DOE Joint Genome Institute"/>
            <person name="Mondo S."/>
            <person name="Kjaerbolling I."/>
            <person name="Vesth T."/>
            <person name="Frisvad J.C."/>
            <person name="Nybo J.L."/>
            <person name="Theobald S."/>
            <person name="Kildgaard S."/>
            <person name="Isbrandt T."/>
            <person name="Kuo A."/>
            <person name="Sato A."/>
            <person name="Lyhne E.K."/>
            <person name="Kogle M.E."/>
            <person name="Wiebenga A."/>
            <person name="Kun R.S."/>
            <person name="Lubbers R.J."/>
            <person name="Makela M.R."/>
            <person name="Barry K."/>
            <person name="Chovatia M."/>
            <person name="Clum A."/>
            <person name="Daum C."/>
            <person name="Haridas S."/>
            <person name="He G."/>
            <person name="LaButti K."/>
            <person name="Lipzen A."/>
            <person name="Riley R."/>
            <person name="Salamov A."/>
            <person name="Simmons B.A."/>
            <person name="Magnuson J.K."/>
            <person name="Henrissat B."/>
            <person name="Mortensen U.H."/>
            <person name="Larsen T.O."/>
            <person name="Devries R.P."/>
            <person name="Grigoriev I.V."/>
            <person name="Machida M."/>
            <person name="Baker S.E."/>
            <person name="Andersen M.R."/>
            <person name="Cantor M.N."/>
            <person name="Hua S.X."/>
        </authorList>
    </citation>
    <scope>NUCLEOTIDE SEQUENCE [LARGE SCALE GENOMIC DNA]</scope>
    <source>
        <strain evidence="9 10">CBS 119388</strain>
    </source>
</reference>
<dbReference type="GO" id="GO:0005783">
    <property type="term" value="C:endoplasmic reticulum"/>
    <property type="evidence" value="ECO:0007669"/>
    <property type="project" value="UniProtKB-SubCell"/>
</dbReference>
<keyword evidence="5" id="KW-0496">Mitochondrion</keyword>
<evidence type="ECO:0000259" key="8">
    <source>
        <dbReference type="Pfam" id="PF12697"/>
    </source>
</evidence>
<feature type="non-terminal residue" evidence="9">
    <location>
        <position position="1"/>
    </location>
</feature>
<protein>
    <recommendedName>
        <fullName evidence="11">DUF676 domain-containing protein</fullName>
    </recommendedName>
</protein>
<evidence type="ECO:0000256" key="5">
    <source>
        <dbReference type="ARBA" id="ARBA00023128"/>
    </source>
</evidence>
<dbReference type="Proteomes" id="UP000325579">
    <property type="component" value="Unassembled WGS sequence"/>
</dbReference>
<dbReference type="InterPro" id="IPR029058">
    <property type="entry name" value="AB_hydrolase_fold"/>
</dbReference>
<dbReference type="OrthoDB" id="427518at2759"/>
<gene>
    <name evidence="9" type="ORF">BDV37DRAFT_267426</name>
</gene>
<dbReference type="Gene3D" id="3.40.50.1820">
    <property type="entry name" value="alpha/beta hydrolase"/>
    <property type="match status" value="1"/>
</dbReference>
<dbReference type="EMBL" id="ML737049">
    <property type="protein sequence ID" value="KAE8396754.1"/>
    <property type="molecule type" value="Genomic_DNA"/>
</dbReference>
<evidence type="ECO:0000256" key="2">
    <source>
        <dbReference type="ARBA" id="ARBA00004240"/>
    </source>
</evidence>
<dbReference type="RefSeq" id="XP_031934073.1">
    <property type="nucleotide sequence ID" value="XM_032084029.1"/>
</dbReference>
<feature type="domain" description="AB hydrolase-1" evidence="8">
    <location>
        <begin position="24"/>
        <end position="123"/>
    </location>
</feature>
<proteinExistence type="predicted"/>
<evidence type="ECO:0008006" key="11">
    <source>
        <dbReference type="Google" id="ProtNLM"/>
    </source>
</evidence>
<dbReference type="InterPro" id="IPR000073">
    <property type="entry name" value="AB_hydrolase_1"/>
</dbReference>
<evidence type="ECO:0000256" key="1">
    <source>
        <dbReference type="ARBA" id="ARBA00004173"/>
    </source>
</evidence>
<keyword evidence="6" id="KW-0472">Membrane</keyword>
<evidence type="ECO:0000313" key="10">
    <source>
        <dbReference type="Proteomes" id="UP000325579"/>
    </source>
</evidence>
<evidence type="ECO:0000256" key="4">
    <source>
        <dbReference type="ARBA" id="ARBA00022824"/>
    </source>
</evidence>
<dbReference type="Pfam" id="PF12697">
    <property type="entry name" value="Abhydrolase_6"/>
    <property type="match status" value="1"/>
</dbReference>
<feature type="non-terminal residue" evidence="9">
    <location>
        <position position="506"/>
    </location>
</feature>
<dbReference type="AlphaFoldDB" id="A0A5N7CRK4"/>
<dbReference type="GO" id="GO:0016020">
    <property type="term" value="C:membrane"/>
    <property type="evidence" value="ECO:0007669"/>
    <property type="project" value="UniProtKB-SubCell"/>
</dbReference>
<dbReference type="GO" id="GO:0005739">
    <property type="term" value="C:mitochondrion"/>
    <property type="evidence" value="ECO:0007669"/>
    <property type="project" value="UniProtKB-SubCell"/>
</dbReference>
<keyword evidence="10" id="KW-1185">Reference proteome</keyword>
<dbReference type="PANTHER" id="PTHR48182">
    <property type="entry name" value="PROTEIN SERAC1"/>
    <property type="match status" value="1"/>
</dbReference>
<evidence type="ECO:0000256" key="3">
    <source>
        <dbReference type="ARBA" id="ARBA00004370"/>
    </source>
</evidence>
<comment type="subcellular location">
    <subcellularLocation>
        <location evidence="2">Endoplasmic reticulum</location>
    </subcellularLocation>
    <subcellularLocation>
        <location evidence="3">Membrane</location>
    </subcellularLocation>
    <subcellularLocation>
        <location evidence="1">Mitochondrion</location>
    </subcellularLocation>
</comment>
<dbReference type="InterPro" id="IPR018306">
    <property type="entry name" value="Phage_T5_Orf172_DNA-bd"/>
</dbReference>
<sequence length="506" mass="57221">SRENNFPSGLKLLAEGAVQPIVDIVLIHGLTGDRERTWRASSSTSPWPTRLLPAEIHNARILTFGYDAYVADWRHMVSFSRVGNHAMNLLTALATWREKDKTDGRPIIFVCHSLGGIVCQDALTTSQHYPDTHIHKLAQCTFGIIFFGTPHNGSGLAQWAEKLAKSINLFKQANSQILEVLKQESEVLARIQNSFHAFIRSRYEIHGKGLKITCFYEELPLPGIGPVVPLQSAIIPGYPSIGIHDNHVGMTKFENKNDPGFIALIGELSRWIQQIEPLDINNSGNAAAVLTDQAGTEQNQNAYQSSLQSGLYQNWDASMHEATAISANIQLFTDDIHFIPWRHRELTTTEIDRSLISTLQRPLGVKNSNDPVWVIYFGLVEGHPEFVKIGITSRDPQCILQQLTQDYGFSVSDIYTYKVNHIWKRLEALLSLELSNEQYRTVWKGKHGRMVYKVGLDKVQHILSRWFRLIDPATTPSLYDQHGQLHRFWYDRAQNIASSVSSTPEY</sequence>
<name>A0A5N7CRK4_9EURO</name>
<evidence type="ECO:0000259" key="7">
    <source>
        <dbReference type="Pfam" id="PF10544"/>
    </source>
</evidence>
<dbReference type="GeneID" id="43668720"/>
<dbReference type="InterPro" id="IPR052374">
    <property type="entry name" value="SERAC1"/>
</dbReference>
<organism evidence="9 10">
    <name type="scientific">Aspergillus pseudonomiae</name>
    <dbReference type="NCBI Taxonomy" id="1506151"/>
    <lineage>
        <taxon>Eukaryota</taxon>
        <taxon>Fungi</taxon>
        <taxon>Dikarya</taxon>
        <taxon>Ascomycota</taxon>
        <taxon>Pezizomycotina</taxon>
        <taxon>Eurotiomycetes</taxon>
        <taxon>Eurotiomycetidae</taxon>
        <taxon>Eurotiales</taxon>
        <taxon>Aspergillaceae</taxon>
        <taxon>Aspergillus</taxon>
        <taxon>Aspergillus subgen. Circumdati</taxon>
    </lineage>
</organism>
<dbReference type="PANTHER" id="PTHR48182:SF2">
    <property type="entry name" value="PROTEIN SERAC1"/>
    <property type="match status" value="1"/>
</dbReference>
<keyword evidence="4" id="KW-0256">Endoplasmic reticulum</keyword>
<dbReference type="SUPFAM" id="SSF53474">
    <property type="entry name" value="alpha/beta-Hydrolases"/>
    <property type="match status" value="1"/>
</dbReference>
<evidence type="ECO:0000313" key="9">
    <source>
        <dbReference type="EMBL" id="KAE8396754.1"/>
    </source>
</evidence>
<feature type="domain" description="Bacteriophage T5 Orf172 DNA-binding" evidence="7">
    <location>
        <begin position="376"/>
        <end position="466"/>
    </location>
</feature>
<accession>A0A5N7CRK4</accession>
<evidence type="ECO:0000256" key="6">
    <source>
        <dbReference type="ARBA" id="ARBA00023136"/>
    </source>
</evidence>